<dbReference type="EMBL" id="LR743604">
    <property type="protein sequence ID" value="CAA2633709.1"/>
    <property type="molecule type" value="Genomic_DNA"/>
</dbReference>
<feature type="compositionally biased region" description="Basic and acidic residues" evidence="1">
    <location>
        <begin position="137"/>
        <end position="149"/>
    </location>
</feature>
<accession>A0A7I8JRH8</accession>
<dbReference type="AlphaFoldDB" id="A0A7I8JRH8"/>
<feature type="compositionally biased region" description="Polar residues" evidence="1">
    <location>
        <begin position="120"/>
        <end position="133"/>
    </location>
</feature>
<dbReference type="EMBL" id="CACRZD030000017">
    <property type="protein sequence ID" value="CAA6672780.1"/>
    <property type="molecule type" value="Genomic_DNA"/>
</dbReference>
<dbReference type="Pfam" id="PF01486">
    <property type="entry name" value="K-box"/>
    <property type="match status" value="1"/>
</dbReference>
<dbReference type="PROSITE" id="PS51297">
    <property type="entry name" value="K_BOX"/>
    <property type="match status" value="1"/>
</dbReference>
<reference evidence="3 4" key="1">
    <citation type="submission" date="2019-12" db="EMBL/GenBank/DDBJ databases">
        <authorList>
            <person name="Scholz U."/>
            <person name="Mascher M."/>
            <person name="Fiebig A."/>
        </authorList>
    </citation>
    <scope>NUCLEOTIDE SEQUENCE</scope>
</reference>
<dbReference type="GO" id="GO:0005634">
    <property type="term" value="C:nucleus"/>
    <property type="evidence" value="ECO:0007669"/>
    <property type="project" value="InterPro"/>
</dbReference>
<keyword evidence="4" id="KW-1185">Reference proteome</keyword>
<name>A0A7I8JRH8_SPIIN</name>
<dbReference type="GO" id="GO:0003700">
    <property type="term" value="F:DNA-binding transcription factor activity"/>
    <property type="evidence" value="ECO:0007669"/>
    <property type="project" value="InterPro"/>
</dbReference>
<evidence type="ECO:0000313" key="3">
    <source>
        <dbReference type="EMBL" id="CAA2633709.1"/>
    </source>
</evidence>
<protein>
    <recommendedName>
        <fullName evidence="2">K-box domain-containing protein</fullName>
    </recommendedName>
</protein>
<dbReference type="InterPro" id="IPR002487">
    <property type="entry name" value="TF_Kbox"/>
</dbReference>
<gene>
    <name evidence="3" type="ORF">SI7747_17019196</name>
</gene>
<dbReference type="Proteomes" id="UP001189122">
    <property type="component" value="Unassembled WGS sequence"/>
</dbReference>
<organism evidence="3">
    <name type="scientific">Spirodela intermedia</name>
    <name type="common">Intermediate duckweed</name>
    <dbReference type="NCBI Taxonomy" id="51605"/>
    <lineage>
        <taxon>Eukaryota</taxon>
        <taxon>Viridiplantae</taxon>
        <taxon>Streptophyta</taxon>
        <taxon>Embryophyta</taxon>
        <taxon>Tracheophyta</taxon>
        <taxon>Spermatophyta</taxon>
        <taxon>Magnoliopsida</taxon>
        <taxon>Liliopsida</taxon>
        <taxon>Araceae</taxon>
        <taxon>Lemnoideae</taxon>
        <taxon>Spirodela</taxon>
    </lineage>
</organism>
<feature type="region of interest" description="Disordered" evidence="1">
    <location>
        <begin position="120"/>
        <end position="156"/>
    </location>
</feature>
<feature type="domain" description="K-box" evidence="2">
    <location>
        <begin position="25"/>
        <end position="119"/>
    </location>
</feature>
<evidence type="ECO:0000256" key="1">
    <source>
        <dbReference type="SAM" id="MobiDB-lite"/>
    </source>
</evidence>
<proteinExistence type="predicted"/>
<evidence type="ECO:0000259" key="2">
    <source>
        <dbReference type="PROSITE" id="PS51297"/>
    </source>
</evidence>
<evidence type="ECO:0000313" key="4">
    <source>
        <dbReference type="Proteomes" id="UP001189122"/>
    </source>
</evidence>
<sequence length="178" mass="20184">MKETIKRRKQHSQDTLKLMPPSLELRLQDSNRESLRMEVVELTLQLRQMRGEDIGGLTLEELQKLEEELETGLCRVLARKLFYVSVLRNTFTSLGCRFCAKLMEENGLLRNELTHHCSSKQIESSSGRNQAAPSESAKCEREQSSELTKHASNSGPPHYCCDCSDTSLRLGNNLLCGK</sequence>